<comment type="caution">
    <text evidence="2">The sequence shown here is derived from an EMBL/GenBank/DDBJ whole genome shotgun (WGS) entry which is preliminary data.</text>
</comment>
<name>A0A2J7QWZ8_9NEOP</name>
<keyword evidence="3" id="KW-1185">Reference proteome</keyword>
<organism evidence="2 3">
    <name type="scientific">Cryptotermes secundus</name>
    <dbReference type="NCBI Taxonomy" id="105785"/>
    <lineage>
        <taxon>Eukaryota</taxon>
        <taxon>Metazoa</taxon>
        <taxon>Ecdysozoa</taxon>
        <taxon>Arthropoda</taxon>
        <taxon>Hexapoda</taxon>
        <taxon>Insecta</taxon>
        <taxon>Pterygota</taxon>
        <taxon>Neoptera</taxon>
        <taxon>Polyneoptera</taxon>
        <taxon>Dictyoptera</taxon>
        <taxon>Blattodea</taxon>
        <taxon>Blattoidea</taxon>
        <taxon>Termitoidae</taxon>
        <taxon>Kalotermitidae</taxon>
        <taxon>Cryptotermitinae</taxon>
        <taxon>Cryptotermes</taxon>
    </lineage>
</organism>
<reference evidence="2 3" key="1">
    <citation type="submission" date="2017-12" db="EMBL/GenBank/DDBJ databases">
        <title>Hemimetabolous genomes reveal molecular basis of termite eusociality.</title>
        <authorList>
            <person name="Harrison M.C."/>
            <person name="Jongepier E."/>
            <person name="Robertson H.M."/>
            <person name="Arning N."/>
            <person name="Bitard-Feildel T."/>
            <person name="Chao H."/>
            <person name="Childers C.P."/>
            <person name="Dinh H."/>
            <person name="Doddapaneni H."/>
            <person name="Dugan S."/>
            <person name="Gowin J."/>
            <person name="Greiner C."/>
            <person name="Han Y."/>
            <person name="Hu H."/>
            <person name="Hughes D.S.T."/>
            <person name="Huylmans A.-K."/>
            <person name="Kemena C."/>
            <person name="Kremer L.P.M."/>
            <person name="Lee S.L."/>
            <person name="Lopez-Ezquerra A."/>
            <person name="Mallet L."/>
            <person name="Monroy-Kuhn J.M."/>
            <person name="Moser A."/>
            <person name="Murali S.C."/>
            <person name="Muzny D.M."/>
            <person name="Otani S."/>
            <person name="Piulachs M.-D."/>
            <person name="Poelchau M."/>
            <person name="Qu J."/>
            <person name="Schaub F."/>
            <person name="Wada-Katsumata A."/>
            <person name="Worley K.C."/>
            <person name="Xie Q."/>
            <person name="Ylla G."/>
            <person name="Poulsen M."/>
            <person name="Gibbs R.A."/>
            <person name="Schal C."/>
            <person name="Richards S."/>
            <person name="Belles X."/>
            <person name="Korb J."/>
            <person name="Bornberg-Bauer E."/>
        </authorList>
    </citation>
    <scope>NUCLEOTIDE SEQUENCE [LARGE SCALE GENOMIC DNA]</scope>
    <source>
        <tissue evidence="2">Whole body</tissue>
    </source>
</reference>
<feature type="region of interest" description="Disordered" evidence="1">
    <location>
        <begin position="94"/>
        <end position="114"/>
    </location>
</feature>
<sequence length="260" mass="29930">MFSQQMMELLLREIRTSQEEMVAKLDADSKSWREELAAERRAIEARMEAIKARMKAMQENRGTSHKKMAADTKPKRDMETIACQECQEMEAHLEEEKLTSVDGKPETAEEEEEIPVDDAVVKPVKGWKKRHKGKKQAAGQLGEPKKLTRGICGSWMELTNTDRKVSHHAAVALRRRDAFKKETTQGTFGCWRKELTVDNCLHRLCKQSYDESQPLRGAHSSIEKPAVGTLVPRSRTSKWREDQEERRCQQVQTTLQVLLR</sequence>
<evidence type="ECO:0000313" key="2">
    <source>
        <dbReference type="EMBL" id="PNF33112.1"/>
    </source>
</evidence>
<feature type="compositionally biased region" description="Basic and acidic residues" evidence="1">
    <location>
        <begin position="94"/>
        <end position="107"/>
    </location>
</feature>
<proteinExistence type="predicted"/>
<evidence type="ECO:0000256" key="1">
    <source>
        <dbReference type="SAM" id="MobiDB-lite"/>
    </source>
</evidence>
<dbReference type="AlphaFoldDB" id="A0A2J7QWZ8"/>
<dbReference type="Proteomes" id="UP000235965">
    <property type="component" value="Unassembled WGS sequence"/>
</dbReference>
<feature type="region of interest" description="Disordered" evidence="1">
    <location>
        <begin position="56"/>
        <end position="75"/>
    </location>
</feature>
<dbReference type="EMBL" id="NEVH01009408">
    <property type="protein sequence ID" value="PNF33112.1"/>
    <property type="molecule type" value="Genomic_DNA"/>
</dbReference>
<protein>
    <submittedName>
        <fullName evidence="2">Uncharacterized protein</fullName>
    </submittedName>
</protein>
<accession>A0A2J7QWZ8</accession>
<gene>
    <name evidence="2" type="ORF">B7P43_G15637</name>
</gene>
<evidence type="ECO:0000313" key="3">
    <source>
        <dbReference type="Proteomes" id="UP000235965"/>
    </source>
</evidence>